<dbReference type="GO" id="GO:0005657">
    <property type="term" value="C:replication fork"/>
    <property type="evidence" value="ECO:0007669"/>
    <property type="project" value="TreeGrafter"/>
</dbReference>
<dbReference type="InterPro" id="IPR027417">
    <property type="entry name" value="P-loop_NTPase"/>
</dbReference>
<dbReference type="InterPro" id="IPR052093">
    <property type="entry name" value="HR_Repair_Mediator"/>
</dbReference>
<reference evidence="9 10" key="1">
    <citation type="submission" date="2020-04" db="EMBL/GenBank/DDBJ databases">
        <authorList>
            <person name="Alioto T."/>
            <person name="Alioto T."/>
            <person name="Gomez Garrido J."/>
        </authorList>
    </citation>
    <scope>NUCLEOTIDE SEQUENCE [LARGE SCALE GENOMIC DNA]</scope>
</reference>
<accession>A0A8S1BS55</accession>
<evidence type="ECO:0000256" key="7">
    <source>
        <dbReference type="ARBA" id="ARBA00040674"/>
    </source>
</evidence>
<comment type="subcellular location">
    <subcellularLocation>
        <location evidence="1">Nucleus</location>
    </subcellularLocation>
</comment>
<feature type="domain" description="RecA family profile 1" evidence="8">
    <location>
        <begin position="73"/>
        <end position="232"/>
    </location>
</feature>
<dbReference type="GO" id="GO:0008821">
    <property type="term" value="F:crossover junction DNA endonuclease activity"/>
    <property type="evidence" value="ECO:0007669"/>
    <property type="project" value="TreeGrafter"/>
</dbReference>
<evidence type="ECO:0000256" key="6">
    <source>
        <dbReference type="ARBA" id="ARBA00023242"/>
    </source>
</evidence>
<evidence type="ECO:0000256" key="1">
    <source>
        <dbReference type="ARBA" id="ARBA00004123"/>
    </source>
</evidence>
<keyword evidence="6" id="KW-0539">Nucleus</keyword>
<dbReference type="Pfam" id="PF08423">
    <property type="entry name" value="Rad51"/>
    <property type="match status" value="1"/>
</dbReference>
<dbReference type="PANTHER" id="PTHR46239">
    <property type="entry name" value="DNA REPAIR PROTEIN RAD51 HOMOLOG 3 RAD51C"/>
    <property type="match status" value="1"/>
</dbReference>
<gene>
    <name evidence="9" type="ORF">CLODIP_2_CD04966</name>
</gene>
<dbReference type="SUPFAM" id="SSF52540">
    <property type="entry name" value="P-loop containing nucleoside triphosphate hydrolases"/>
    <property type="match status" value="1"/>
</dbReference>
<dbReference type="Proteomes" id="UP000494165">
    <property type="component" value="Unassembled WGS sequence"/>
</dbReference>
<dbReference type="OrthoDB" id="5957327at2759"/>
<keyword evidence="2" id="KW-0547">Nucleotide-binding</keyword>
<proteinExistence type="predicted"/>
<dbReference type="InterPro" id="IPR013632">
    <property type="entry name" value="Rad51_C"/>
</dbReference>
<evidence type="ECO:0000259" key="8">
    <source>
        <dbReference type="PROSITE" id="PS50162"/>
    </source>
</evidence>
<dbReference type="GO" id="GO:0005524">
    <property type="term" value="F:ATP binding"/>
    <property type="evidence" value="ECO:0007669"/>
    <property type="project" value="UniProtKB-KW"/>
</dbReference>
<dbReference type="GO" id="GO:0033063">
    <property type="term" value="C:Rad51B-Rad51C-Rad51D-XRCC2 complex"/>
    <property type="evidence" value="ECO:0007669"/>
    <property type="project" value="TreeGrafter"/>
</dbReference>
<comment type="caution">
    <text evidence="9">The sequence shown here is derived from an EMBL/GenBank/DDBJ whole genome shotgun (WGS) entry which is preliminary data.</text>
</comment>
<protein>
    <recommendedName>
        <fullName evidence="7">DNA repair protein RAD51 homolog 3</fullName>
    </recommendedName>
</protein>
<evidence type="ECO:0000256" key="3">
    <source>
        <dbReference type="ARBA" id="ARBA00022763"/>
    </source>
</evidence>
<evidence type="ECO:0000256" key="2">
    <source>
        <dbReference type="ARBA" id="ARBA00022741"/>
    </source>
</evidence>
<dbReference type="PANTHER" id="PTHR46239:SF1">
    <property type="entry name" value="DNA REPAIR PROTEIN RAD51 HOMOLOG 3"/>
    <property type="match status" value="1"/>
</dbReference>
<dbReference type="GO" id="GO:0000707">
    <property type="term" value="P:meiotic DNA recombinase assembly"/>
    <property type="evidence" value="ECO:0007669"/>
    <property type="project" value="TreeGrafter"/>
</dbReference>
<keyword evidence="4" id="KW-0067">ATP-binding</keyword>
<dbReference type="GO" id="GO:0140664">
    <property type="term" value="F:ATP-dependent DNA damage sensor activity"/>
    <property type="evidence" value="ECO:0007669"/>
    <property type="project" value="InterPro"/>
</dbReference>
<dbReference type="GO" id="GO:0033065">
    <property type="term" value="C:Rad51C-XRCC3 complex"/>
    <property type="evidence" value="ECO:0007669"/>
    <property type="project" value="TreeGrafter"/>
</dbReference>
<dbReference type="GO" id="GO:0007131">
    <property type="term" value="P:reciprocal meiotic recombination"/>
    <property type="evidence" value="ECO:0007669"/>
    <property type="project" value="TreeGrafter"/>
</dbReference>
<evidence type="ECO:0000313" key="10">
    <source>
        <dbReference type="Proteomes" id="UP000494165"/>
    </source>
</evidence>
<dbReference type="PROSITE" id="PS50162">
    <property type="entry name" value="RECA_2"/>
    <property type="match status" value="1"/>
</dbReference>
<dbReference type="InterPro" id="IPR003593">
    <property type="entry name" value="AAA+_ATPase"/>
</dbReference>
<keyword evidence="5" id="KW-0234">DNA repair</keyword>
<evidence type="ECO:0000256" key="4">
    <source>
        <dbReference type="ARBA" id="ARBA00022840"/>
    </source>
</evidence>
<organism evidence="9 10">
    <name type="scientific">Cloeon dipterum</name>
    <dbReference type="NCBI Taxonomy" id="197152"/>
    <lineage>
        <taxon>Eukaryota</taxon>
        <taxon>Metazoa</taxon>
        <taxon>Ecdysozoa</taxon>
        <taxon>Arthropoda</taxon>
        <taxon>Hexapoda</taxon>
        <taxon>Insecta</taxon>
        <taxon>Pterygota</taxon>
        <taxon>Palaeoptera</taxon>
        <taxon>Ephemeroptera</taxon>
        <taxon>Pisciforma</taxon>
        <taxon>Baetidae</taxon>
        <taxon>Cloeon</taxon>
    </lineage>
</organism>
<dbReference type="GO" id="GO:0000400">
    <property type="term" value="F:four-way junction DNA binding"/>
    <property type="evidence" value="ECO:0007669"/>
    <property type="project" value="TreeGrafter"/>
</dbReference>
<dbReference type="AlphaFoldDB" id="A0A8S1BS55"/>
<dbReference type="SMART" id="SM00382">
    <property type="entry name" value="AAA"/>
    <property type="match status" value="1"/>
</dbReference>
<evidence type="ECO:0000313" key="9">
    <source>
        <dbReference type="EMBL" id="CAB3362296.1"/>
    </source>
</evidence>
<dbReference type="EMBL" id="CADEPI010000008">
    <property type="protein sequence ID" value="CAB3362296.1"/>
    <property type="molecule type" value="Genomic_DNA"/>
</dbReference>
<keyword evidence="10" id="KW-1185">Reference proteome</keyword>
<dbReference type="InterPro" id="IPR020588">
    <property type="entry name" value="RecA_ATP-bd"/>
</dbReference>
<keyword evidence="3" id="KW-0227">DNA damage</keyword>
<name>A0A8S1BS55_9INSE</name>
<sequence>MNLEPAEFLSISDGGKQALKDARVALVENLVGSDQNQVQTILQPTQRDDEIYLKQLASETLTESCFDLILQKNREQFWIGSEKLRAIMDGGFRTKSITEICGLPGSGKTQFCMQLCAFCQLPENLGKLSLYIDTNFGFTQNRYREICSSNGITSDIGPLVLRILSASQLIAAIKSMRDLLCNNEHIKLVIIDSFSRPFLFKQTSSMLMSAVLMELQELALEFNLVVVITSQMTSKQTMDQSTKHQSTLRSSYSYYVNERLTLWQREQRQEIIFSKKSDIIGSANYQIKLDGLIVT</sequence>
<dbReference type="Gene3D" id="3.40.50.300">
    <property type="entry name" value="P-loop containing nucleotide triphosphate hydrolases"/>
    <property type="match status" value="1"/>
</dbReference>
<evidence type="ECO:0000256" key="5">
    <source>
        <dbReference type="ARBA" id="ARBA00023204"/>
    </source>
</evidence>